<feature type="region of interest" description="Disordered" evidence="1">
    <location>
        <begin position="166"/>
        <end position="235"/>
    </location>
</feature>
<accession>F4R7P3</accession>
<dbReference type="HOGENOM" id="CLU_416821_0_0_1"/>
<dbReference type="EMBL" id="GL883092">
    <property type="protein sequence ID" value="EGG11750.1"/>
    <property type="molecule type" value="Genomic_DNA"/>
</dbReference>
<feature type="compositionally biased region" description="Basic residues" evidence="1">
    <location>
        <begin position="585"/>
        <end position="596"/>
    </location>
</feature>
<evidence type="ECO:0000313" key="3">
    <source>
        <dbReference type="Proteomes" id="UP000001072"/>
    </source>
</evidence>
<proteinExistence type="predicted"/>
<feature type="compositionally biased region" description="Basic and acidic residues" evidence="1">
    <location>
        <begin position="250"/>
        <end position="261"/>
    </location>
</feature>
<keyword evidence="3" id="KW-1185">Reference proteome</keyword>
<dbReference type="VEuPathDB" id="FungiDB:MELLADRAFT_102252"/>
<reference evidence="3" key="1">
    <citation type="journal article" date="2011" name="Proc. Natl. Acad. Sci. U.S.A.">
        <title>Obligate biotrophy features unraveled by the genomic analysis of rust fungi.</title>
        <authorList>
            <person name="Duplessis S."/>
            <person name="Cuomo C.A."/>
            <person name="Lin Y.-C."/>
            <person name="Aerts A."/>
            <person name="Tisserant E."/>
            <person name="Veneault-Fourrey C."/>
            <person name="Joly D.L."/>
            <person name="Hacquard S."/>
            <person name="Amselem J."/>
            <person name="Cantarel B.L."/>
            <person name="Chiu R."/>
            <person name="Coutinho P.M."/>
            <person name="Feau N."/>
            <person name="Field M."/>
            <person name="Frey P."/>
            <person name="Gelhaye E."/>
            <person name="Goldberg J."/>
            <person name="Grabherr M.G."/>
            <person name="Kodira C.D."/>
            <person name="Kohler A."/>
            <person name="Kuees U."/>
            <person name="Lindquist E.A."/>
            <person name="Lucas S.M."/>
            <person name="Mago R."/>
            <person name="Mauceli E."/>
            <person name="Morin E."/>
            <person name="Murat C."/>
            <person name="Pangilinan J.L."/>
            <person name="Park R."/>
            <person name="Pearson M."/>
            <person name="Quesneville H."/>
            <person name="Rouhier N."/>
            <person name="Sakthikumar S."/>
            <person name="Salamov A.A."/>
            <person name="Schmutz J."/>
            <person name="Selles B."/>
            <person name="Shapiro H."/>
            <person name="Tanguay P."/>
            <person name="Tuskan G.A."/>
            <person name="Henrissat B."/>
            <person name="Van de Peer Y."/>
            <person name="Rouze P."/>
            <person name="Ellis J.G."/>
            <person name="Dodds P.N."/>
            <person name="Schein J.E."/>
            <person name="Zhong S."/>
            <person name="Hamelin R.C."/>
            <person name="Grigoriev I.V."/>
            <person name="Szabo L.J."/>
            <person name="Martin F."/>
        </authorList>
    </citation>
    <scope>NUCLEOTIDE SEQUENCE [LARGE SCALE GENOMIC DNA]</scope>
    <source>
        <strain evidence="3">98AG31 / pathotype 3-4-7</strain>
    </source>
</reference>
<feature type="compositionally biased region" description="Polar residues" evidence="1">
    <location>
        <begin position="189"/>
        <end position="199"/>
    </location>
</feature>
<evidence type="ECO:0000313" key="2">
    <source>
        <dbReference type="EMBL" id="EGG11750.1"/>
    </source>
</evidence>
<feature type="region of interest" description="Disordered" evidence="1">
    <location>
        <begin position="623"/>
        <end position="658"/>
    </location>
</feature>
<feature type="compositionally biased region" description="Basic and acidic residues" evidence="1">
    <location>
        <begin position="647"/>
        <end position="658"/>
    </location>
</feature>
<feature type="compositionally biased region" description="Low complexity" evidence="1">
    <location>
        <begin position="173"/>
        <end position="188"/>
    </location>
</feature>
<feature type="region of interest" description="Disordered" evidence="1">
    <location>
        <begin position="87"/>
        <end position="146"/>
    </location>
</feature>
<gene>
    <name evidence="2" type="ORF">MELLADRAFT_102252</name>
</gene>
<protein>
    <submittedName>
        <fullName evidence="2">Uncharacterized protein</fullName>
    </submittedName>
</protein>
<dbReference type="Proteomes" id="UP000001072">
    <property type="component" value="Unassembled WGS sequence"/>
</dbReference>
<feature type="region of interest" description="Disordered" evidence="1">
    <location>
        <begin position="563"/>
        <end position="609"/>
    </location>
</feature>
<feature type="compositionally biased region" description="Polar residues" evidence="1">
    <location>
        <begin position="103"/>
        <end position="122"/>
    </location>
</feature>
<name>F4R7P3_MELLP</name>
<dbReference type="InParanoid" id="F4R7P3"/>
<dbReference type="RefSeq" id="XP_007405385.1">
    <property type="nucleotide sequence ID" value="XM_007405323.1"/>
</dbReference>
<feature type="region of interest" description="Disordered" evidence="1">
    <location>
        <begin position="317"/>
        <end position="375"/>
    </location>
</feature>
<dbReference type="KEGG" id="mlr:MELLADRAFT_102252"/>
<dbReference type="GeneID" id="18921612"/>
<evidence type="ECO:0000256" key="1">
    <source>
        <dbReference type="SAM" id="MobiDB-lite"/>
    </source>
</evidence>
<dbReference type="AlphaFoldDB" id="F4R7P3"/>
<organism evidence="3">
    <name type="scientific">Melampsora larici-populina (strain 98AG31 / pathotype 3-4-7)</name>
    <name type="common">Poplar leaf rust fungus</name>
    <dbReference type="NCBI Taxonomy" id="747676"/>
    <lineage>
        <taxon>Eukaryota</taxon>
        <taxon>Fungi</taxon>
        <taxon>Dikarya</taxon>
        <taxon>Basidiomycota</taxon>
        <taxon>Pucciniomycotina</taxon>
        <taxon>Pucciniomycetes</taxon>
        <taxon>Pucciniales</taxon>
        <taxon>Melampsoraceae</taxon>
        <taxon>Melampsora</taxon>
    </lineage>
</organism>
<feature type="region of interest" description="Disordered" evidence="1">
    <location>
        <begin position="250"/>
        <end position="287"/>
    </location>
</feature>
<sequence>MPSKNIDNVTPIEVTPDQWYKLCGHLPALAEGETYSPEVIAGFSDEQVMINETIESLAAGTCLCLDRYSQAILGVNALNFPHVLPRSRSRANTPAVNSPVGATETTAATSKGGSSKTPSAANTPLPLSDPGSTKTKSKPLSAPGGILNTTPMSYSAAIGTISPATGSAGMQNSGRCSTSGITTGRTITNQPDTTRSANTFRKVDSPGFAPSTALGLTLGSGPPRNPKPDAPHLNTPRAKAFTSAVDSIMADKGKRSDRMEIEPSPLPRDGTGIDNSESRQSDITVTMRPDQLPGWLAYQESVARKIKAEWDAEILRGEDVEMSPPTRHDRASAMPSTSQRPDPTAGHFSPPGSPPPSSPASGARDAYQRPPPMAGRSIFENDAYRAFKAMNAKKAPRFSGTNHKDAATWCASTAKSLSILGIDRSIWHRVGMQLVEHAALTKIERVIDTEFAPRNWEEFVTLLKKKFPSTLTVEALFTRFGNFAFRPNEKAVEAYGRFRVIQNDADTIGLKYEVEAMWIKKLPPKLRELVQTQVDQAREMGLKMNMEQVVECTYNRDARIQENRETLYSTSDNSRKHSRNNSTKKPNRPSSSKRRTNNSSSISTDPPSKRCYNCGKDGHIFGTLSNPICPDAPTSRTMNYFKTHKKPEKDSASGPSKD</sequence>